<evidence type="ECO:0000313" key="18">
    <source>
        <dbReference type="Proteomes" id="UP000006346"/>
    </source>
</evidence>
<dbReference type="STRING" id="768706.Desor_2327"/>
<dbReference type="Gene3D" id="3.30.565.10">
    <property type="entry name" value="Histidine kinase-like ATPase, C-terminal domain"/>
    <property type="match status" value="1"/>
</dbReference>
<dbReference type="PROSITE" id="PS50109">
    <property type="entry name" value="HIS_KIN"/>
    <property type="match status" value="1"/>
</dbReference>
<dbReference type="PANTHER" id="PTHR45528:SF1">
    <property type="entry name" value="SENSOR HISTIDINE KINASE CPXA"/>
    <property type="match status" value="1"/>
</dbReference>
<protein>
    <recommendedName>
        <fullName evidence="3">histidine kinase</fullName>
        <ecNumber evidence="3">2.7.13.3</ecNumber>
    </recommendedName>
</protein>
<keyword evidence="10" id="KW-0067">ATP-binding</keyword>
<dbReference type="SMART" id="SM00304">
    <property type="entry name" value="HAMP"/>
    <property type="match status" value="1"/>
</dbReference>
<comment type="catalytic activity">
    <reaction evidence="1">
        <text>ATP + protein L-histidine = ADP + protein N-phospho-L-histidine.</text>
        <dbReference type="EC" id="2.7.13.3"/>
    </reaction>
</comment>
<dbReference type="InterPro" id="IPR003661">
    <property type="entry name" value="HisK_dim/P_dom"/>
</dbReference>
<gene>
    <name evidence="17" type="ordered locus">Desor_2327</name>
</gene>
<evidence type="ECO:0000256" key="2">
    <source>
        <dbReference type="ARBA" id="ARBA00004651"/>
    </source>
</evidence>
<dbReference type="Gene3D" id="6.10.340.10">
    <property type="match status" value="1"/>
</dbReference>
<dbReference type="PROSITE" id="PS50885">
    <property type="entry name" value="HAMP"/>
    <property type="match status" value="1"/>
</dbReference>
<dbReference type="SUPFAM" id="SSF55874">
    <property type="entry name" value="ATPase domain of HSP90 chaperone/DNA topoisomerase II/histidine kinase"/>
    <property type="match status" value="1"/>
</dbReference>
<dbReference type="InterPro" id="IPR036890">
    <property type="entry name" value="HATPase_C_sf"/>
</dbReference>
<keyword evidence="13 14" id="KW-0472">Membrane</keyword>
<keyword evidence="6" id="KW-0808">Transferase</keyword>
<dbReference type="FunFam" id="1.10.287.130:FF:000001">
    <property type="entry name" value="Two-component sensor histidine kinase"/>
    <property type="match status" value="1"/>
</dbReference>
<dbReference type="InterPro" id="IPR004358">
    <property type="entry name" value="Sig_transdc_His_kin-like_C"/>
</dbReference>
<dbReference type="GO" id="GO:0005886">
    <property type="term" value="C:plasma membrane"/>
    <property type="evidence" value="ECO:0007669"/>
    <property type="project" value="UniProtKB-SubCell"/>
</dbReference>
<dbReference type="PANTHER" id="PTHR45528">
    <property type="entry name" value="SENSOR HISTIDINE KINASE CPXA"/>
    <property type="match status" value="1"/>
</dbReference>
<dbReference type="CDD" id="cd00082">
    <property type="entry name" value="HisKA"/>
    <property type="match status" value="1"/>
</dbReference>
<evidence type="ECO:0000256" key="8">
    <source>
        <dbReference type="ARBA" id="ARBA00022741"/>
    </source>
</evidence>
<feature type="domain" description="HAMP" evidence="16">
    <location>
        <begin position="193"/>
        <end position="245"/>
    </location>
</feature>
<name>G7WDE9_DESOD</name>
<dbReference type="GO" id="GO:0005524">
    <property type="term" value="F:ATP binding"/>
    <property type="evidence" value="ECO:0007669"/>
    <property type="project" value="UniProtKB-KW"/>
</dbReference>
<dbReference type="EMBL" id="CP003108">
    <property type="protein sequence ID" value="AET67918.1"/>
    <property type="molecule type" value="Genomic_DNA"/>
</dbReference>
<evidence type="ECO:0000259" key="16">
    <source>
        <dbReference type="PROSITE" id="PS50885"/>
    </source>
</evidence>
<dbReference type="EC" id="2.7.13.3" evidence="3"/>
<dbReference type="SMART" id="SM00387">
    <property type="entry name" value="HATPase_c"/>
    <property type="match status" value="1"/>
</dbReference>
<feature type="domain" description="Histidine kinase" evidence="15">
    <location>
        <begin position="253"/>
        <end position="469"/>
    </location>
</feature>
<dbReference type="FunFam" id="3.30.565.10:FF:000006">
    <property type="entry name" value="Sensor histidine kinase WalK"/>
    <property type="match status" value="1"/>
</dbReference>
<dbReference type="Proteomes" id="UP000006346">
    <property type="component" value="Chromosome"/>
</dbReference>
<accession>G7WDE9</accession>
<dbReference type="eggNOG" id="COG5002">
    <property type="taxonomic scope" value="Bacteria"/>
</dbReference>
<dbReference type="RefSeq" id="WP_014184727.1">
    <property type="nucleotide sequence ID" value="NC_016584.1"/>
</dbReference>
<evidence type="ECO:0000256" key="6">
    <source>
        <dbReference type="ARBA" id="ARBA00022679"/>
    </source>
</evidence>
<dbReference type="PRINTS" id="PR00344">
    <property type="entry name" value="BCTRLSENSOR"/>
</dbReference>
<organism evidence="17 18">
    <name type="scientific">Desulfosporosinus orientis (strain ATCC 19365 / DSM 765 / NCIMB 8382 / VKM B-1628 / Singapore I)</name>
    <name type="common">Desulfotomaculum orientis</name>
    <dbReference type="NCBI Taxonomy" id="768706"/>
    <lineage>
        <taxon>Bacteria</taxon>
        <taxon>Bacillati</taxon>
        <taxon>Bacillota</taxon>
        <taxon>Clostridia</taxon>
        <taxon>Eubacteriales</taxon>
        <taxon>Desulfitobacteriaceae</taxon>
        <taxon>Desulfosporosinus</taxon>
    </lineage>
</organism>
<evidence type="ECO:0000256" key="4">
    <source>
        <dbReference type="ARBA" id="ARBA00022475"/>
    </source>
</evidence>
<keyword evidence="12" id="KW-0902">Two-component regulatory system</keyword>
<dbReference type="CDD" id="cd00075">
    <property type="entry name" value="HATPase"/>
    <property type="match status" value="1"/>
</dbReference>
<dbReference type="Pfam" id="PF02518">
    <property type="entry name" value="HATPase_c"/>
    <property type="match status" value="1"/>
</dbReference>
<dbReference type="Pfam" id="PF00672">
    <property type="entry name" value="HAMP"/>
    <property type="match status" value="1"/>
</dbReference>
<evidence type="ECO:0000256" key="10">
    <source>
        <dbReference type="ARBA" id="ARBA00022840"/>
    </source>
</evidence>
<keyword evidence="18" id="KW-1185">Reference proteome</keyword>
<keyword evidence="4" id="KW-1003">Cell membrane</keyword>
<keyword evidence="8" id="KW-0547">Nucleotide-binding</keyword>
<dbReference type="InterPro" id="IPR003660">
    <property type="entry name" value="HAMP_dom"/>
</dbReference>
<evidence type="ECO:0000256" key="13">
    <source>
        <dbReference type="ARBA" id="ARBA00023136"/>
    </source>
</evidence>
<reference evidence="17 18" key="2">
    <citation type="journal article" date="2012" name="J. Bacteriol.">
        <title>Complete genome sequences of Desulfosporosinus orientis DSM765T, Desulfosporosinus youngiae DSM17734T, Desulfosporosinus meridiei DSM13257T, and Desulfosporosinus acidiphilus DSM22704T.</title>
        <authorList>
            <person name="Pester M."/>
            <person name="Brambilla E."/>
            <person name="Alazard D."/>
            <person name="Rattei T."/>
            <person name="Weinmaier T."/>
            <person name="Han J."/>
            <person name="Lucas S."/>
            <person name="Lapidus A."/>
            <person name="Cheng J.F."/>
            <person name="Goodwin L."/>
            <person name="Pitluck S."/>
            <person name="Peters L."/>
            <person name="Ovchinnikova G."/>
            <person name="Teshima H."/>
            <person name="Detter J.C."/>
            <person name="Han C.S."/>
            <person name="Tapia R."/>
            <person name="Land M.L."/>
            <person name="Hauser L."/>
            <person name="Kyrpides N.C."/>
            <person name="Ivanova N.N."/>
            <person name="Pagani I."/>
            <person name="Huntmann M."/>
            <person name="Wei C.L."/>
            <person name="Davenport K.W."/>
            <person name="Daligault H."/>
            <person name="Chain P.S."/>
            <person name="Chen A."/>
            <person name="Mavromatis K."/>
            <person name="Markowitz V."/>
            <person name="Szeto E."/>
            <person name="Mikhailova N."/>
            <person name="Pati A."/>
            <person name="Wagner M."/>
            <person name="Woyke T."/>
            <person name="Ollivier B."/>
            <person name="Klenk H.P."/>
            <person name="Spring S."/>
            <person name="Loy A."/>
        </authorList>
    </citation>
    <scope>NUCLEOTIDE SEQUENCE [LARGE SCALE GENOMIC DNA]</scope>
    <source>
        <strain evidence="18">ATCC 19365 / DSM 765 / NCIMB 8382 / VKM B-1628</strain>
    </source>
</reference>
<evidence type="ECO:0000256" key="3">
    <source>
        <dbReference type="ARBA" id="ARBA00012438"/>
    </source>
</evidence>
<feature type="transmembrane region" description="Helical" evidence="14">
    <location>
        <begin position="171"/>
        <end position="190"/>
    </location>
</feature>
<evidence type="ECO:0000256" key="11">
    <source>
        <dbReference type="ARBA" id="ARBA00022989"/>
    </source>
</evidence>
<dbReference type="SUPFAM" id="SSF47384">
    <property type="entry name" value="Homodimeric domain of signal transducing histidine kinase"/>
    <property type="match status" value="1"/>
</dbReference>
<keyword evidence="11 14" id="KW-1133">Transmembrane helix</keyword>
<dbReference type="SUPFAM" id="SSF158472">
    <property type="entry name" value="HAMP domain-like"/>
    <property type="match status" value="1"/>
</dbReference>
<dbReference type="HOGENOM" id="CLU_000445_89_6_9"/>
<dbReference type="InterPro" id="IPR050398">
    <property type="entry name" value="HssS/ArlS-like"/>
</dbReference>
<reference evidence="18" key="1">
    <citation type="submission" date="2011-11" db="EMBL/GenBank/DDBJ databases">
        <title>Complete sequence of Desulfosporosinus orientis DSM 765.</title>
        <authorList>
            <person name="Lucas S."/>
            <person name="Han J."/>
            <person name="Lapidus A."/>
            <person name="Cheng J.-F."/>
            <person name="Goodwin L."/>
            <person name="Pitluck S."/>
            <person name="Peters L."/>
            <person name="Ovchinnikova G."/>
            <person name="Teshima H."/>
            <person name="Detter J.C."/>
            <person name="Han C."/>
            <person name="Tapia R."/>
            <person name="Land M."/>
            <person name="Hauser L."/>
            <person name="Kyrpides N."/>
            <person name="Ivanova N."/>
            <person name="Pagani I."/>
            <person name="Pester M."/>
            <person name="Spring S."/>
            <person name="Ollivier B."/>
            <person name="Rattei T."/>
            <person name="Klenk H.-P."/>
            <person name="Wagner M."/>
            <person name="Loy A."/>
            <person name="Woyke T."/>
        </authorList>
    </citation>
    <scope>NUCLEOTIDE SEQUENCE [LARGE SCALE GENOMIC DNA]</scope>
    <source>
        <strain evidence="18">ATCC 19365 / DSM 765 / NCIMB 8382 / VKM B-1628</strain>
    </source>
</reference>
<dbReference type="eggNOG" id="COG3850">
    <property type="taxonomic scope" value="Bacteria"/>
</dbReference>
<dbReference type="AlphaFoldDB" id="G7WDE9"/>
<evidence type="ECO:0000256" key="14">
    <source>
        <dbReference type="SAM" id="Phobius"/>
    </source>
</evidence>
<dbReference type="PATRIC" id="fig|768706.3.peg.2336"/>
<evidence type="ECO:0000259" key="15">
    <source>
        <dbReference type="PROSITE" id="PS50109"/>
    </source>
</evidence>
<dbReference type="Gene3D" id="1.10.287.130">
    <property type="match status" value="1"/>
</dbReference>
<dbReference type="GO" id="GO:0000155">
    <property type="term" value="F:phosphorelay sensor kinase activity"/>
    <property type="evidence" value="ECO:0007669"/>
    <property type="project" value="InterPro"/>
</dbReference>
<evidence type="ECO:0000256" key="9">
    <source>
        <dbReference type="ARBA" id="ARBA00022777"/>
    </source>
</evidence>
<evidence type="ECO:0000256" key="12">
    <source>
        <dbReference type="ARBA" id="ARBA00023012"/>
    </source>
</evidence>
<keyword evidence="9 17" id="KW-0418">Kinase</keyword>
<dbReference type="InterPro" id="IPR005467">
    <property type="entry name" value="His_kinase_dom"/>
</dbReference>
<sequence>MLKSIFLRLLVTYLLITIFVITSMTFIVANIYKNTVFKEEREHLESVAQRANSLAQDYYNQLISEKELNSAVNAMGYSTESVIYVLKINKEHFAEHQKLLLSGLNEEFVAQDLKLVLDGRKVFRQEQYSVGFGTYVLFSGSPLTINGKVEGAILVISPINNLNQNIARMNLIIWAVAVAMIIVSVPFVYLNSRRISKPIKEMEVTARKIAAGEKADHTVIFSQDEIGRLANSFNNMKDQIEKTEKMRQELIADVSHELRTPLTSINGFVQAIIDGVIEPENHGEYLLLIQDEAKRLIRLTSDLLDLAKLQSGGIEMYKERINLFALVEGVLAVFSPQAENKELSIINRVAQELYVRADSSALKQVLINIISNAIKYSPAKGQIIVNAEQDSNHVRLAVCDNGIGIAEEDLPYIFEKFYRSDRVRNSEDKSTGLGLSIAKNLIELNGGSIWAESTERRGTSVIFTLPVDF</sequence>
<keyword evidence="7 14" id="KW-0812">Transmembrane</keyword>
<proteinExistence type="predicted"/>
<evidence type="ECO:0000256" key="5">
    <source>
        <dbReference type="ARBA" id="ARBA00022553"/>
    </source>
</evidence>
<feature type="transmembrane region" description="Helical" evidence="14">
    <location>
        <begin position="6"/>
        <end position="32"/>
    </location>
</feature>
<evidence type="ECO:0000256" key="1">
    <source>
        <dbReference type="ARBA" id="ARBA00000085"/>
    </source>
</evidence>
<dbReference type="KEGG" id="dor:Desor_2327"/>
<dbReference type="OrthoDB" id="9813151at2"/>
<evidence type="ECO:0000256" key="7">
    <source>
        <dbReference type="ARBA" id="ARBA00022692"/>
    </source>
</evidence>
<dbReference type="Pfam" id="PF00512">
    <property type="entry name" value="HisKA"/>
    <property type="match status" value="1"/>
</dbReference>
<evidence type="ECO:0000313" key="17">
    <source>
        <dbReference type="EMBL" id="AET67918.1"/>
    </source>
</evidence>
<keyword evidence="5" id="KW-0597">Phosphoprotein</keyword>
<dbReference type="CDD" id="cd06225">
    <property type="entry name" value="HAMP"/>
    <property type="match status" value="1"/>
</dbReference>
<dbReference type="InterPro" id="IPR036097">
    <property type="entry name" value="HisK_dim/P_sf"/>
</dbReference>
<dbReference type="SMART" id="SM00388">
    <property type="entry name" value="HisKA"/>
    <property type="match status" value="1"/>
</dbReference>
<comment type="subcellular location">
    <subcellularLocation>
        <location evidence="2">Cell membrane</location>
        <topology evidence="2">Multi-pass membrane protein</topology>
    </subcellularLocation>
</comment>
<dbReference type="InterPro" id="IPR003594">
    <property type="entry name" value="HATPase_dom"/>
</dbReference>